<dbReference type="GO" id="GO:0008270">
    <property type="term" value="F:zinc ion binding"/>
    <property type="evidence" value="ECO:0007669"/>
    <property type="project" value="UniProtKB-KW"/>
</dbReference>
<dbReference type="InterPro" id="IPR001909">
    <property type="entry name" value="KRAB"/>
</dbReference>
<sequence>MAPKTLRFPSQGSITLRDVVMDFTQEEWCLLDHAQKELYREVMLENVWNLQSVGVRVPREKFGTCFQQGQSPSLLEQKDQWGCCPEAETNFDVKERCINVSFFVEASGPQKCINDVPCDFIVSEIRDSDNKVNKIPMSDYEFDETAEKFSQYSVLNQHTKLNLGNDSSQDNEYSTCFPEEVGFIQLPEKPPEMLMYQGNLGEMAFDWSLDLISHPKSKCIEMFTVNNKVGRPFSQISELGSHQICHSGEKKPYECNQCGKAFTVSANLSRHQRIHTGEKPYECKQCGKTFTRKCHLARHFRIHTGEKPYECNQCGKAFPRRSRLAAHQRIHTGEKPYECTQCGKTFTQRNYLASHQTIHTGEKPYGCTQCGKTFTERASLRLHLRIHTGEKPYECTQCGKAFTRRHQLLSHQTIHTGKKPYECKQCGKAFTQKGSLIVHLRTHTGEKPFECKQCGKAFTEKGSLGAHHRIHTGEKPFECTQCGKTFRNRSDLRKHQRVHTSKKPYECI</sequence>
<comment type="function">
    <text evidence="1">May be involved in transcriptional regulation.</text>
</comment>
<dbReference type="FunFam" id="3.30.160.60:FF:001498">
    <property type="entry name" value="Zinc finger protein 404"/>
    <property type="match status" value="2"/>
</dbReference>
<evidence type="ECO:0000256" key="1">
    <source>
        <dbReference type="ARBA" id="ARBA00003767"/>
    </source>
</evidence>
<evidence type="ECO:0000256" key="3">
    <source>
        <dbReference type="ARBA" id="ARBA00006991"/>
    </source>
</evidence>
<dbReference type="PANTHER" id="PTHR23235">
    <property type="entry name" value="KRUEPPEL-LIKE TRANSCRIPTION FACTOR"/>
    <property type="match status" value="1"/>
</dbReference>
<dbReference type="InterPro" id="IPR036051">
    <property type="entry name" value="KRAB_dom_sf"/>
</dbReference>
<dbReference type="GO" id="GO:0005634">
    <property type="term" value="C:nucleus"/>
    <property type="evidence" value="ECO:0007669"/>
    <property type="project" value="UniProtKB-SubCell"/>
</dbReference>
<evidence type="ECO:0000256" key="6">
    <source>
        <dbReference type="ARBA" id="ARBA00022771"/>
    </source>
</evidence>
<dbReference type="Ensembl" id="ENSMODT00000066208.1">
    <property type="protein sequence ID" value="ENSMODP00000060471.1"/>
    <property type="gene ID" value="ENSMODG00000009474.3"/>
</dbReference>
<reference evidence="15" key="3">
    <citation type="submission" date="2025-09" db="UniProtKB">
        <authorList>
            <consortium name="Ensembl"/>
        </authorList>
    </citation>
    <scope>IDENTIFICATION</scope>
</reference>
<evidence type="ECO:0000256" key="11">
    <source>
        <dbReference type="ARBA" id="ARBA00023242"/>
    </source>
</evidence>
<dbReference type="Pfam" id="PF01352">
    <property type="entry name" value="KRAB"/>
    <property type="match status" value="1"/>
</dbReference>
<dbReference type="Gene3D" id="6.10.140.140">
    <property type="match status" value="1"/>
</dbReference>
<keyword evidence="7" id="KW-0862">Zinc</keyword>
<evidence type="ECO:0000256" key="4">
    <source>
        <dbReference type="ARBA" id="ARBA00022723"/>
    </source>
</evidence>
<dbReference type="CDD" id="cd07765">
    <property type="entry name" value="KRAB_A-box"/>
    <property type="match status" value="1"/>
</dbReference>
<feature type="domain" description="C2H2-type" evidence="13">
    <location>
        <begin position="365"/>
        <end position="392"/>
    </location>
</feature>
<dbReference type="FunFam" id="3.30.160.60:FF:002254">
    <property type="entry name" value="Zinc finger protein 540"/>
    <property type="match status" value="3"/>
</dbReference>
<comment type="similarity">
    <text evidence="3">Belongs to the krueppel C2H2-type zinc-finger protein family.</text>
</comment>
<feature type="domain" description="C2H2-type" evidence="13">
    <location>
        <begin position="393"/>
        <end position="420"/>
    </location>
</feature>
<feature type="domain" description="C2H2-type" evidence="13">
    <location>
        <begin position="253"/>
        <end position="280"/>
    </location>
</feature>
<feature type="domain" description="KRAB" evidence="14">
    <location>
        <begin position="14"/>
        <end position="85"/>
    </location>
</feature>
<evidence type="ECO:0000256" key="10">
    <source>
        <dbReference type="ARBA" id="ARBA00023163"/>
    </source>
</evidence>
<evidence type="ECO:0000313" key="16">
    <source>
        <dbReference type="Proteomes" id="UP000002280"/>
    </source>
</evidence>
<dbReference type="SMART" id="SM00355">
    <property type="entry name" value="ZnF_C2H2"/>
    <property type="match status" value="9"/>
</dbReference>
<name>A0A5F8HLD6_MONDO</name>
<dbReference type="Pfam" id="PF13465">
    <property type="entry name" value="zf-H2C2_2"/>
    <property type="match status" value="1"/>
</dbReference>
<evidence type="ECO:0000313" key="15">
    <source>
        <dbReference type="Ensembl" id="ENSMODP00000060471.1"/>
    </source>
</evidence>
<dbReference type="SMART" id="SM00349">
    <property type="entry name" value="KRAB"/>
    <property type="match status" value="1"/>
</dbReference>
<dbReference type="PROSITE" id="PS50157">
    <property type="entry name" value="ZINC_FINGER_C2H2_2"/>
    <property type="match status" value="9"/>
</dbReference>
<proteinExistence type="inferred from homology"/>
<dbReference type="Proteomes" id="UP000002280">
    <property type="component" value="Chromosome 4"/>
</dbReference>
<dbReference type="Pfam" id="PF00096">
    <property type="entry name" value="zf-C2H2"/>
    <property type="match status" value="7"/>
</dbReference>
<dbReference type="PROSITE" id="PS00028">
    <property type="entry name" value="ZINC_FINGER_C2H2_1"/>
    <property type="match status" value="9"/>
</dbReference>
<keyword evidence="6 12" id="KW-0863">Zinc-finger</keyword>
<evidence type="ECO:0000256" key="2">
    <source>
        <dbReference type="ARBA" id="ARBA00004123"/>
    </source>
</evidence>
<reference evidence="15 16" key="1">
    <citation type="journal article" date="2007" name="Nature">
        <title>Genome of the marsupial Monodelphis domestica reveals innovation in non-coding sequences.</title>
        <authorList>
            <person name="Mikkelsen T.S."/>
            <person name="Wakefield M.J."/>
            <person name="Aken B."/>
            <person name="Amemiya C.T."/>
            <person name="Chang J.L."/>
            <person name="Duke S."/>
            <person name="Garber M."/>
            <person name="Gentles A.J."/>
            <person name="Goodstadt L."/>
            <person name="Heger A."/>
            <person name="Jurka J."/>
            <person name="Kamal M."/>
            <person name="Mauceli E."/>
            <person name="Searle S.M."/>
            <person name="Sharpe T."/>
            <person name="Baker M.L."/>
            <person name="Batzer M.A."/>
            <person name="Benos P.V."/>
            <person name="Belov K."/>
            <person name="Clamp M."/>
            <person name="Cook A."/>
            <person name="Cuff J."/>
            <person name="Das R."/>
            <person name="Davidow L."/>
            <person name="Deakin J.E."/>
            <person name="Fazzari M.J."/>
            <person name="Glass J.L."/>
            <person name="Grabherr M."/>
            <person name="Greally J.M."/>
            <person name="Gu W."/>
            <person name="Hore T.A."/>
            <person name="Huttley G.A."/>
            <person name="Kleber M."/>
            <person name="Jirtle R.L."/>
            <person name="Koina E."/>
            <person name="Lee J.T."/>
            <person name="Mahony S."/>
            <person name="Marra M.A."/>
            <person name="Miller R.D."/>
            <person name="Nicholls R.D."/>
            <person name="Oda M."/>
            <person name="Papenfuss A.T."/>
            <person name="Parra Z.E."/>
            <person name="Pollock D.D."/>
            <person name="Ray D.A."/>
            <person name="Schein J.E."/>
            <person name="Speed T.P."/>
            <person name="Thompson K."/>
            <person name="VandeBerg J.L."/>
            <person name="Wade C.M."/>
            <person name="Walker J.A."/>
            <person name="Waters P.D."/>
            <person name="Webber C."/>
            <person name="Weidman J.R."/>
            <person name="Xie X."/>
            <person name="Zody M.C."/>
            <person name="Baldwin J."/>
            <person name="Abdouelleil A."/>
            <person name="Abdulkadir J."/>
            <person name="Abebe A."/>
            <person name="Abera B."/>
            <person name="Abreu J."/>
            <person name="Acer S.C."/>
            <person name="Aftuck L."/>
            <person name="Alexander A."/>
            <person name="An P."/>
            <person name="Anderson E."/>
            <person name="Anderson S."/>
            <person name="Arachi H."/>
            <person name="Azer M."/>
            <person name="Bachantsang P."/>
            <person name="Barry A."/>
            <person name="Bayul T."/>
            <person name="Berlin A."/>
            <person name="Bessette D."/>
            <person name="Bloom T."/>
            <person name="Bloom T."/>
            <person name="Boguslavskiy L."/>
            <person name="Bonnet C."/>
            <person name="Boukhgalter B."/>
            <person name="Bourzgui I."/>
            <person name="Brown A."/>
            <person name="Cahill P."/>
            <person name="Channer S."/>
            <person name="Cheshatsang Y."/>
            <person name="Chuda L."/>
            <person name="Citroen M."/>
            <person name="Collymore A."/>
            <person name="Cooke P."/>
            <person name="Costello M."/>
            <person name="D'Aco K."/>
            <person name="Daza R."/>
            <person name="De Haan G."/>
            <person name="DeGray S."/>
            <person name="DeMaso C."/>
            <person name="Dhargay N."/>
            <person name="Dooley K."/>
            <person name="Dooley E."/>
            <person name="Doricent M."/>
            <person name="Dorje P."/>
            <person name="Dorjee K."/>
            <person name="Dupes A."/>
            <person name="Elong R."/>
            <person name="Falk J."/>
            <person name="Farina A."/>
            <person name="Faro S."/>
            <person name="Ferguson D."/>
            <person name="Fisher S."/>
            <person name="Foley C.D."/>
            <person name="Franke A."/>
            <person name="Friedrich D."/>
            <person name="Gadbois L."/>
            <person name="Gearin G."/>
            <person name="Gearin C.R."/>
            <person name="Giannoukos G."/>
            <person name="Goode T."/>
            <person name="Graham J."/>
            <person name="Grandbois E."/>
            <person name="Grewal S."/>
            <person name="Gyaltsen K."/>
            <person name="Hafez N."/>
            <person name="Hagos B."/>
            <person name="Hall J."/>
            <person name="Henson C."/>
            <person name="Hollinger A."/>
            <person name="Honan T."/>
            <person name="Huard M.D."/>
            <person name="Hughes L."/>
            <person name="Hurhula B."/>
            <person name="Husby M.E."/>
            <person name="Kamat A."/>
            <person name="Kanga B."/>
            <person name="Kashin S."/>
            <person name="Khazanovich D."/>
            <person name="Kisner P."/>
            <person name="Lance K."/>
            <person name="Lara M."/>
            <person name="Lee W."/>
            <person name="Lennon N."/>
            <person name="Letendre F."/>
            <person name="LeVine R."/>
            <person name="Lipovsky A."/>
            <person name="Liu X."/>
            <person name="Liu J."/>
            <person name="Liu S."/>
            <person name="Lokyitsang T."/>
            <person name="Lokyitsang Y."/>
            <person name="Lubonja R."/>
            <person name="Lui A."/>
            <person name="MacDonald P."/>
            <person name="Magnisalis V."/>
            <person name="Maru K."/>
            <person name="Matthews C."/>
            <person name="McCusker W."/>
            <person name="McDonough S."/>
            <person name="Mehta T."/>
            <person name="Meldrim J."/>
            <person name="Meneus L."/>
            <person name="Mihai O."/>
            <person name="Mihalev A."/>
            <person name="Mihova T."/>
            <person name="Mittelman R."/>
            <person name="Mlenga V."/>
            <person name="Montmayeur A."/>
            <person name="Mulrain L."/>
            <person name="Navidi A."/>
            <person name="Naylor J."/>
            <person name="Negash T."/>
            <person name="Nguyen T."/>
            <person name="Nguyen N."/>
            <person name="Nicol R."/>
            <person name="Norbu C."/>
            <person name="Norbu N."/>
            <person name="Novod N."/>
            <person name="O'Neill B."/>
            <person name="Osman S."/>
            <person name="Markiewicz E."/>
            <person name="Oyono O.L."/>
            <person name="Patti C."/>
            <person name="Phunkhang P."/>
            <person name="Pierre F."/>
            <person name="Priest M."/>
            <person name="Raghuraman S."/>
            <person name="Rege F."/>
            <person name="Reyes R."/>
            <person name="Rise C."/>
            <person name="Rogov P."/>
            <person name="Ross K."/>
            <person name="Ryan E."/>
            <person name="Settipalli S."/>
            <person name="Shea T."/>
            <person name="Sherpa N."/>
            <person name="Shi L."/>
            <person name="Shih D."/>
            <person name="Sparrow T."/>
            <person name="Spaulding J."/>
            <person name="Stalker J."/>
            <person name="Stange-Thomann N."/>
            <person name="Stavropoulos S."/>
            <person name="Stone C."/>
            <person name="Strader C."/>
            <person name="Tesfaye S."/>
            <person name="Thomson T."/>
            <person name="Thoulutsang Y."/>
            <person name="Thoulutsang D."/>
            <person name="Topham K."/>
            <person name="Topping I."/>
            <person name="Tsamla T."/>
            <person name="Vassiliev H."/>
            <person name="Vo A."/>
            <person name="Wangchuk T."/>
            <person name="Wangdi T."/>
            <person name="Weiand M."/>
            <person name="Wilkinson J."/>
            <person name="Wilson A."/>
            <person name="Yadav S."/>
            <person name="Young G."/>
            <person name="Yu Q."/>
            <person name="Zembek L."/>
            <person name="Zhong D."/>
            <person name="Zimmer A."/>
            <person name="Zwirko Z."/>
            <person name="Jaffe D.B."/>
            <person name="Alvarez P."/>
            <person name="Brockman W."/>
            <person name="Butler J."/>
            <person name="Chin C."/>
            <person name="Gnerre S."/>
            <person name="MacCallum I."/>
            <person name="Graves J.A."/>
            <person name="Ponting C.P."/>
            <person name="Breen M."/>
            <person name="Samollow P.B."/>
            <person name="Lander E.S."/>
            <person name="Lindblad-Toh K."/>
        </authorList>
    </citation>
    <scope>NUCLEOTIDE SEQUENCE [LARGE SCALE GENOMIC DNA]</scope>
</reference>
<feature type="domain" description="C2H2-type" evidence="13">
    <location>
        <begin position="449"/>
        <end position="476"/>
    </location>
</feature>
<dbReference type="InterPro" id="IPR013087">
    <property type="entry name" value="Znf_C2H2_type"/>
</dbReference>
<dbReference type="GeneTree" id="ENSGT00950000183169"/>
<dbReference type="PROSITE" id="PS50805">
    <property type="entry name" value="KRAB"/>
    <property type="match status" value="1"/>
</dbReference>
<keyword evidence="4" id="KW-0479">Metal-binding</keyword>
<dbReference type="FunFam" id="3.30.160.60:FF:000801">
    <property type="entry name" value="zinc finger protein 461 isoform X2"/>
    <property type="match status" value="2"/>
</dbReference>
<keyword evidence="16" id="KW-1185">Reference proteome</keyword>
<dbReference type="Gene3D" id="3.30.160.60">
    <property type="entry name" value="Classic Zinc Finger"/>
    <property type="match status" value="9"/>
</dbReference>
<keyword evidence="8" id="KW-0805">Transcription regulation</keyword>
<keyword evidence="9" id="KW-0238">DNA-binding</keyword>
<protein>
    <submittedName>
        <fullName evidence="15">Zinc finger protein OZF-like</fullName>
    </submittedName>
</protein>
<feature type="domain" description="C2H2-type" evidence="13">
    <location>
        <begin position="477"/>
        <end position="504"/>
    </location>
</feature>
<dbReference type="GO" id="GO:0045892">
    <property type="term" value="P:negative regulation of DNA-templated transcription"/>
    <property type="evidence" value="ECO:0007669"/>
    <property type="project" value="UniProtKB-ARBA"/>
</dbReference>
<reference evidence="15" key="2">
    <citation type="submission" date="2025-08" db="UniProtKB">
        <authorList>
            <consortium name="Ensembl"/>
        </authorList>
    </citation>
    <scope>IDENTIFICATION</scope>
</reference>
<dbReference type="SUPFAM" id="SSF109640">
    <property type="entry name" value="KRAB domain (Kruppel-associated box)"/>
    <property type="match status" value="1"/>
</dbReference>
<evidence type="ECO:0000256" key="8">
    <source>
        <dbReference type="ARBA" id="ARBA00023015"/>
    </source>
</evidence>
<feature type="domain" description="C2H2-type" evidence="13">
    <location>
        <begin position="421"/>
        <end position="448"/>
    </location>
</feature>
<dbReference type="FunFam" id="3.30.160.60:FF:003795">
    <property type="match status" value="1"/>
</dbReference>
<evidence type="ECO:0000259" key="14">
    <source>
        <dbReference type="PROSITE" id="PS50805"/>
    </source>
</evidence>
<accession>A0A5F8HLD6</accession>
<evidence type="ECO:0000256" key="5">
    <source>
        <dbReference type="ARBA" id="ARBA00022737"/>
    </source>
</evidence>
<organism evidence="15 16">
    <name type="scientific">Monodelphis domestica</name>
    <name type="common">Gray short-tailed opossum</name>
    <dbReference type="NCBI Taxonomy" id="13616"/>
    <lineage>
        <taxon>Eukaryota</taxon>
        <taxon>Metazoa</taxon>
        <taxon>Chordata</taxon>
        <taxon>Craniata</taxon>
        <taxon>Vertebrata</taxon>
        <taxon>Euteleostomi</taxon>
        <taxon>Mammalia</taxon>
        <taxon>Metatheria</taxon>
        <taxon>Didelphimorphia</taxon>
        <taxon>Didelphidae</taxon>
        <taxon>Monodelphis</taxon>
    </lineage>
</organism>
<evidence type="ECO:0000256" key="12">
    <source>
        <dbReference type="PROSITE-ProRule" id="PRU00042"/>
    </source>
</evidence>
<dbReference type="InterPro" id="IPR036236">
    <property type="entry name" value="Znf_C2H2_sf"/>
</dbReference>
<keyword evidence="10" id="KW-0804">Transcription</keyword>
<keyword evidence="11" id="KW-0539">Nucleus</keyword>
<evidence type="ECO:0000256" key="7">
    <source>
        <dbReference type="ARBA" id="ARBA00022833"/>
    </source>
</evidence>
<gene>
    <name evidence="15" type="primary">LOC130453558</name>
</gene>
<feature type="domain" description="C2H2-type" evidence="13">
    <location>
        <begin position="337"/>
        <end position="364"/>
    </location>
</feature>
<keyword evidence="5" id="KW-0677">Repeat</keyword>
<evidence type="ECO:0000259" key="13">
    <source>
        <dbReference type="PROSITE" id="PS50157"/>
    </source>
</evidence>
<dbReference type="FunFam" id="3.30.160.60:FF:001402">
    <property type="entry name" value="Zinc finger protein 473"/>
    <property type="match status" value="1"/>
</dbReference>
<comment type="subcellular location">
    <subcellularLocation>
        <location evidence="2">Nucleus</location>
    </subcellularLocation>
</comment>
<feature type="domain" description="C2H2-type" evidence="13">
    <location>
        <begin position="281"/>
        <end position="308"/>
    </location>
</feature>
<dbReference type="AlphaFoldDB" id="A0A5F8HLD6"/>
<feature type="domain" description="C2H2-type" evidence="13">
    <location>
        <begin position="309"/>
        <end position="336"/>
    </location>
</feature>
<evidence type="ECO:0000256" key="9">
    <source>
        <dbReference type="ARBA" id="ARBA00023125"/>
    </source>
</evidence>
<dbReference type="PANTHER" id="PTHR23235:SF120">
    <property type="entry name" value="KRUPPEL-LIKE FACTOR 15"/>
    <property type="match status" value="1"/>
</dbReference>
<dbReference type="SUPFAM" id="SSF57667">
    <property type="entry name" value="beta-beta-alpha zinc fingers"/>
    <property type="match status" value="5"/>
</dbReference>
<dbReference type="Bgee" id="ENSMODG00000009474">
    <property type="expression patterns" value="Expressed in spinal cord and 19 other cell types or tissues"/>
</dbReference>
<dbReference type="GO" id="GO:0003677">
    <property type="term" value="F:DNA binding"/>
    <property type="evidence" value="ECO:0007669"/>
    <property type="project" value="UniProtKB-KW"/>
</dbReference>